<organism evidence="3">
    <name type="scientific">marine metagenome</name>
    <dbReference type="NCBI Taxonomy" id="408172"/>
    <lineage>
        <taxon>unclassified sequences</taxon>
        <taxon>metagenomes</taxon>
        <taxon>ecological metagenomes</taxon>
    </lineage>
</organism>
<evidence type="ECO:0000256" key="1">
    <source>
        <dbReference type="SAM" id="MobiDB-lite"/>
    </source>
</evidence>
<dbReference type="SMART" id="SM00909">
    <property type="entry name" value="Germane"/>
    <property type="match status" value="1"/>
</dbReference>
<reference evidence="3" key="1">
    <citation type="submission" date="2018-05" db="EMBL/GenBank/DDBJ databases">
        <authorList>
            <person name="Lanie J.A."/>
            <person name="Ng W.-L."/>
            <person name="Kazmierczak K.M."/>
            <person name="Andrzejewski T.M."/>
            <person name="Davidsen T.M."/>
            <person name="Wayne K.J."/>
            <person name="Tettelin H."/>
            <person name="Glass J.I."/>
            <person name="Rusch D."/>
            <person name="Podicherti R."/>
            <person name="Tsui H.-C.T."/>
            <person name="Winkler M.E."/>
        </authorList>
    </citation>
    <scope>NUCLEOTIDE SEQUENCE</scope>
</reference>
<protein>
    <recommendedName>
        <fullName evidence="2">GerMN domain-containing protein</fullName>
    </recommendedName>
</protein>
<feature type="non-terminal residue" evidence="3">
    <location>
        <position position="1"/>
    </location>
</feature>
<dbReference type="Pfam" id="PF10646">
    <property type="entry name" value="Germane"/>
    <property type="match status" value="1"/>
</dbReference>
<dbReference type="InterPro" id="IPR019606">
    <property type="entry name" value="GerMN"/>
</dbReference>
<accession>A0A382ZNB4</accession>
<dbReference type="AlphaFoldDB" id="A0A382ZNB4"/>
<proteinExistence type="predicted"/>
<feature type="domain" description="GerMN" evidence="2">
    <location>
        <begin position="62"/>
        <end position="152"/>
    </location>
</feature>
<feature type="region of interest" description="Disordered" evidence="1">
    <location>
        <begin position="1"/>
        <end position="20"/>
    </location>
</feature>
<gene>
    <name evidence="3" type="ORF">METZ01_LOCUS449805</name>
</gene>
<name>A0A382ZNB4_9ZZZZ</name>
<sequence>GLNLERNEQPSSIETLRSSSDSEQNYQKALESIDIFVLDRDGFELIPEQIEIHKSVGASQNLKDVIQALLEASKNGLQTAIPEGTRLYEAYIDEKICYLDFSRELYGKHIGGTRAEFLTISSILKTVQANFMDRIDQVHILIEGGQEVKSIAGHIDISRPFSIR</sequence>
<evidence type="ECO:0000259" key="2">
    <source>
        <dbReference type="SMART" id="SM00909"/>
    </source>
</evidence>
<feature type="compositionally biased region" description="Polar residues" evidence="1">
    <location>
        <begin position="9"/>
        <end position="20"/>
    </location>
</feature>
<evidence type="ECO:0000313" key="3">
    <source>
        <dbReference type="EMBL" id="SVD96951.1"/>
    </source>
</evidence>
<dbReference type="EMBL" id="UINC01185310">
    <property type="protein sequence ID" value="SVD96951.1"/>
    <property type="molecule type" value="Genomic_DNA"/>
</dbReference>